<keyword evidence="1" id="KW-0479">Metal-binding</keyword>
<dbReference type="PROSITE" id="PS00018">
    <property type="entry name" value="EF_HAND_1"/>
    <property type="match status" value="1"/>
</dbReference>
<accession>A0AAV2JIX9</accession>
<sequence>MRRLDKRFKKLDLDESGELSVEEFMSLPELKDNPLLQRVIDLFDQDGNGEVDFREFLEGVMQFSDL</sequence>
<evidence type="ECO:0000256" key="3">
    <source>
        <dbReference type="ARBA" id="ARBA00022837"/>
    </source>
</evidence>
<dbReference type="InterPro" id="IPR011992">
    <property type="entry name" value="EF-hand-dom_pair"/>
</dbReference>
<dbReference type="Proteomes" id="UP001497482">
    <property type="component" value="Chromosome 12"/>
</dbReference>
<organism evidence="5 6">
    <name type="scientific">Knipowitschia caucasica</name>
    <name type="common">Caucasian dwarf goby</name>
    <name type="synonym">Pomatoschistus caucasicus</name>
    <dbReference type="NCBI Taxonomy" id="637954"/>
    <lineage>
        <taxon>Eukaryota</taxon>
        <taxon>Metazoa</taxon>
        <taxon>Chordata</taxon>
        <taxon>Craniata</taxon>
        <taxon>Vertebrata</taxon>
        <taxon>Euteleostomi</taxon>
        <taxon>Actinopterygii</taxon>
        <taxon>Neopterygii</taxon>
        <taxon>Teleostei</taxon>
        <taxon>Neoteleostei</taxon>
        <taxon>Acanthomorphata</taxon>
        <taxon>Gobiaria</taxon>
        <taxon>Gobiiformes</taxon>
        <taxon>Gobioidei</taxon>
        <taxon>Gobiidae</taxon>
        <taxon>Gobiinae</taxon>
        <taxon>Knipowitschia</taxon>
    </lineage>
</organism>
<evidence type="ECO:0000313" key="6">
    <source>
        <dbReference type="Proteomes" id="UP001497482"/>
    </source>
</evidence>
<evidence type="ECO:0000313" key="5">
    <source>
        <dbReference type="EMBL" id="CAL1576113.1"/>
    </source>
</evidence>
<evidence type="ECO:0000256" key="1">
    <source>
        <dbReference type="ARBA" id="ARBA00022723"/>
    </source>
</evidence>
<keyword evidence="6" id="KW-1185">Reference proteome</keyword>
<gene>
    <name evidence="5" type="ORF">KC01_LOCUS7566</name>
</gene>
<dbReference type="SMART" id="SM00054">
    <property type="entry name" value="EFh"/>
    <property type="match status" value="2"/>
</dbReference>
<dbReference type="InterPro" id="IPR002048">
    <property type="entry name" value="EF_hand_dom"/>
</dbReference>
<dbReference type="PANTHER" id="PTHR45942">
    <property type="entry name" value="PROTEIN PHOSPATASE 3 REGULATORY SUBUNIT B ALPHA ISOFORM TYPE 1"/>
    <property type="match status" value="1"/>
</dbReference>
<dbReference type="InterPro" id="IPR018247">
    <property type="entry name" value="EF_Hand_1_Ca_BS"/>
</dbReference>
<reference evidence="5 6" key="1">
    <citation type="submission" date="2024-04" db="EMBL/GenBank/DDBJ databases">
        <authorList>
            <person name="Waldvogel A.-M."/>
            <person name="Schoenle A."/>
        </authorList>
    </citation>
    <scope>NUCLEOTIDE SEQUENCE [LARGE SCALE GENOMIC DNA]</scope>
</reference>
<dbReference type="PROSITE" id="PS50222">
    <property type="entry name" value="EF_HAND_2"/>
    <property type="match status" value="1"/>
</dbReference>
<feature type="domain" description="EF-hand" evidence="4">
    <location>
        <begin position="31"/>
        <end position="66"/>
    </location>
</feature>
<dbReference type="GO" id="GO:0005509">
    <property type="term" value="F:calcium ion binding"/>
    <property type="evidence" value="ECO:0007669"/>
    <property type="project" value="InterPro"/>
</dbReference>
<proteinExistence type="predicted"/>
<dbReference type="EMBL" id="OZ035834">
    <property type="protein sequence ID" value="CAL1576113.1"/>
    <property type="molecule type" value="Genomic_DNA"/>
</dbReference>
<keyword evidence="2" id="KW-0677">Repeat</keyword>
<dbReference type="Gene3D" id="1.10.238.10">
    <property type="entry name" value="EF-hand"/>
    <property type="match status" value="1"/>
</dbReference>
<dbReference type="AlphaFoldDB" id="A0AAV2JIX9"/>
<name>A0AAV2JIX9_KNICA</name>
<dbReference type="SUPFAM" id="SSF47473">
    <property type="entry name" value="EF-hand"/>
    <property type="match status" value="1"/>
</dbReference>
<evidence type="ECO:0000256" key="2">
    <source>
        <dbReference type="ARBA" id="ARBA00022737"/>
    </source>
</evidence>
<protein>
    <recommendedName>
        <fullName evidence="4">EF-hand domain-containing protein</fullName>
    </recommendedName>
</protein>
<dbReference type="CDD" id="cd00051">
    <property type="entry name" value="EFh"/>
    <property type="match status" value="1"/>
</dbReference>
<evidence type="ECO:0000259" key="4">
    <source>
        <dbReference type="PROSITE" id="PS50222"/>
    </source>
</evidence>
<dbReference type="Pfam" id="PF13499">
    <property type="entry name" value="EF-hand_7"/>
    <property type="match status" value="1"/>
</dbReference>
<keyword evidence="3" id="KW-0106">Calcium</keyword>